<dbReference type="EMBL" id="CAKOFQ010007093">
    <property type="protein sequence ID" value="CAH1990604.1"/>
    <property type="molecule type" value="Genomic_DNA"/>
</dbReference>
<organism evidence="1 2">
    <name type="scientific">Acanthoscelides obtectus</name>
    <name type="common">Bean weevil</name>
    <name type="synonym">Bruchus obtectus</name>
    <dbReference type="NCBI Taxonomy" id="200917"/>
    <lineage>
        <taxon>Eukaryota</taxon>
        <taxon>Metazoa</taxon>
        <taxon>Ecdysozoa</taxon>
        <taxon>Arthropoda</taxon>
        <taxon>Hexapoda</taxon>
        <taxon>Insecta</taxon>
        <taxon>Pterygota</taxon>
        <taxon>Neoptera</taxon>
        <taxon>Endopterygota</taxon>
        <taxon>Coleoptera</taxon>
        <taxon>Polyphaga</taxon>
        <taxon>Cucujiformia</taxon>
        <taxon>Chrysomeloidea</taxon>
        <taxon>Chrysomelidae</taxon>
        <taxon>Bruchinae</taxon>
        <taxon>Bruchini</taxon>
        <taxon>Acanthoscelides</taxon>
    </lineage>
</organism>
<protein>
    <submittedName>
        <fullName evidence="1">Uncharacterized protein</fullName>
    </submittedName>
</protein>
<dbReference type="AlphaFoldDB" id="A0A9P0L880"/>
<name>A0A9P0L880_ACAOB</name>
<evidence type="ECO:0000313" key="2">
    <source>
        <dbReference type="Proteomes" id="UP001152888"/>
    </source>
</evidence>
<reference evidence="1" key="1">
    <citation type="submission" date="2022-03" db="EMBL/GenBank/DDBJ databases">
        <authorList>
            <person name="Sayadi A."/>
        </authorList>
    </citation>
    <scope>NUCLEOTIDE SEQUENCE</scope>
</reference>
<sequence length="64" mass="7093">MSSPEGTSLSWLSSFVWEIFSPSLKSSSETSEIYRSVGIMVGAEKTCSAYGWKVIQIGRQKKQT</sequence>
<gene>
    <name evidence="1" type="ORF">ACAOBT_LOCUS19760</name>
</gene>
<accession>A0A9P0L880</accession>
<keyword evidence="2" id="KW-1185">Reference proteome</keyword>
<dbReference type="Proteomes" id="UP001152888">
    <property type="component" value="Unassembled WGS sequence"/>
</dbReference>
<comment type="caution">
    <text evidence="1">The sequence shown here is derived from an EMBL/GenBank/DDBJ whole genome shotgun (WGS) entry which is preliminary data.</text>
</comment>
<proteinExistence type="predicted"/>
<evidence type="ECO:0000313" key="1">
    <source>
        <dbReference type="EMBL" id="CAH1990604.1"/>
    </source>
</evidence>